<proteinExistence type="predicted"/>
<dbReference type="PROSITE" id="PS51257">
    <property type="entry name" value="PROKAR_LIPOPROTEIN"/>
    <property type="match status" value="1"/>
</dbReference>
<protein>
    <submittedName>
        <fullName evidence="2">DUF4331 family protein</fullName>
    </submittedName>
</protein>
<evidence type="ECO:0000313" key="2">
    <source>
        <dbReference type="EMBL" id="MBL0740750.1"/>
    </source>
</evidence>
<comment type="caution">
    <text evidence="2">The sequence shown here is derived from an EMBL/GenBank/DDBJ whole genome shotgun (WGS) entry which is preliminary data.</text>
</comment>
<dbReference type="Pfam" id="PF14224">
    <property type="entry name" value="DUF4331"/>
    <property type="match status" value="1"/>
</dbReference>
<dbReference type="EMBL" id="JAERRB010000002">
    <property type="protein sequence ID" value="MBL0740750.1"/>
    <property type="molecule type" value="Genomic_DNA"/>
</dbReference>
<keyword evidence="1" id="KW-0732">Signal</keyword>
<name>A0ABS1KN33_9BACT</name>
<dbReference type="Proteomes" id="UP000613030">
    <property type="component" value="Unassembled WGS sequence"/>
</dbReference>
<keyword evidence="3" id="KW-1185">Reference proteome</keyword>
<feature type="signal peptide" evidence="1">
    <location>
        <begin position="1"/>
        <end position="18"/>
    </location>
</feature>
<organism evidence="2 3">
    <name type="scientific">Chryseolinea lacunae</name>
    <dbReference type="NCBI Taxonomy" id="2801331"/>
    <lineage>
        <taxon>Bacteria</taxon>
        <taxon>Pseudomonadati</taxon>
        <taxon>Bacteroidota</taxon>
        <taxon>Cytophagia</taxon>
        <taxon>Cytophagales</taxon>
        <taxon>Fulvivirgaceae</taxon>
        <taxon>Chryseolinea</taxon>
    </lineage>
</organism>
<gene>
    <name evidence="2" type="ORF">JI741_05945</name>
</gene>
<dbReference type="RefSeq" id="WP_202008133.1">
    <property type="nucleotide sequence ID" value="NZ_JAERRB010000002.1"/>
</dbReference>
<evidence type="ECO:0000313" key="3">
    <source>
        <dbReference type="Proteomes" id="UP000613030"/>
    </source>
</evidence>
<evidence type="ECO:0000256" key="1">
    <source>
        <dbReference type="SAM" id="SignalP"/>
    </source>
</evidence>
<sequence length="174" mass="18407">MKLKYNNLLALGALLVLAACNNDDDATPTPVTYVQEDQMARPAINTVFVSAADKDSFNGTIPSAQGAAFATKFKDKLLALNAGYTTNLLGLNATDFTGVLATDVLSVALTGATTFYDGTNVLTGRKLNDDVITVELILLFGGPDATMNPTLTDDHVDANDKAFLTTFPYLASPH</sequence>
<reference evidence="2 3" key="1">
    <citation type="submission" date="2021-01" db="EMBL/GenBank/DDBJ databases">
        <title>Chryseolinea sp. Jin1 Genome sequencing and assembly.</title>
        <authorList>
            <person name="Kim I."/>
        </authorList>
    </citation>
    <scope>NUCLEOTIDE SEQUENCE [LARGE SCALE GENOMIC DNA]</scope>
    <source>
        <strain evidence="2 3">Jin1</strain>
    </source>
</reference>
<dbReference type="InterPro" id="IPR025566">
    <property type="entry name" value="DUF4331"/>
</dbReference>
<feature type="chain" id="PRO_5046857005" evidence="1">
    <location>
        <begin position="19"/>
        <end position="174"/>
    </location>
</feature>
<accession>A0ABS1KN33</accession>